<feature type="domain" description="HTH cro/C1-type" evidence="1">
    <location>
        <begin position="21"/>
        <end position="62"/>
    </location>
</feature>
<dbReference type="InterPro" id="IPR010982">
    <property type="entry name" value="Lambda_DNA-bd_dom_sf"/>
</dbReference>
<dbReference type="GO" id="GO:0003677">
    <property type="term" value="F:DNA binding"/>
    <property type="evidence" value="ECO:0007669"/>
    <property type="project" value="InterPro"/>
</dbReference>
<accession>A0A9D1VMM3</accession>
<evidence type="ECO:0000313" key="3">
    <source>
        <dbReference type="Proteomes" id="UP000824230"/>
    </source>
</evidence>
<evidence type="ECO:0000259" key="1">
    <source>
        <dbReference type="PROSITE" id="PS50943"/>
    </source>
</evidence>
<dbReference type="Proteomes" id="UP000824230">
    <property type="component" value="Unassembled WGS sequence"/>
</dbReference>
<organism evidence="2 3">
    <name type="scientific">Candidatus Blautia pullistercoris</name>
    <dbReference type="NCBI Taxonomy" id="2838499"/>
    <lineage>
        <taxon>Bacteria</taxon>
        <taxon>Bacillati</taxon>
        <taxon>Bacillota</taxon>
        <taxon>Clostridia</taxon>
        <taxon>Lachnospirales</taxon>
        <taxon>Lachnospiraceae</taxon>
        <taxon>Blautia</taxon>
    </lineage>
</organism>
<dbReference type="PROSITE" id="PS50943">
    <property type="entry name" value="HTH_CROC1"/>
    <property type="match status" value="1"/>
</dbReference>
<dbReference type="SUPFAM" id="SSF47413">
    <property type="entry name" value="lambda repressor-like DNA-binding domains"/>
    <property type="match status" value="1"/>
</dbReference>
<dbReference type="EMBL" id="DXFG01000220">
    <property type="protein sequence ID" value="HIX38237.1"/>
    <property type="molecule type" value="Genomic_DNA"/>
</dbReference>
<evidence type="ECO:0000313" key="2">
    <source>
        <dbReference type="EMBL" id="HIX38237.1"/>
    </source>
</evidence>
<gene>
    <name evidence="2" type="ORF">H9738_10280</name>
</gene>
<sequence>MSEFSEKCREILLATGTNVYQLSQMSGLDRTSLQRMITGKRLPRLSFVREFCSYLRIDSDEKKELLELYEAERIGKAAFENRKYAEKFLRNLDEGNLLPPFPSQLSRESLKAINSFFGDCFSQEFFSEIFTNLPGFQDFFYQKLLHMKEAFKKELPVYHLLDFYPNPEHFPEGRKNMETISGILFPFLNGYMDYHPRCFYSKTSTLSSHLLFPYYLGSRNSLLLFTGDFSSFLQIRTSSVCKACYEEFFHIWESASAFILPAWEDGEAPSLYTSAPVSCGINYFPLDLKHSFSGPAKPLYLFSPESLAEILRASQDSAAAAEFFTKKGSLFLLKEEMLPIKNVCIKIFSDYSLSITLPLKESKKLSVYLKESGTGFAFLDYFTALSQGDAVYTDLRQSRILDWLLKSLHNTAGFPPA</sequence>
<dbReference type="AlphaFoldDB" id="A0A9D1VMM3"/>
<dbReference type="InterPro" id="IPR001387">
    <property type="entry name" value="Cro/C1-type_HTH"/>
</dbReference>
<name>A0A9D1VMM3_9FIRM</name>
<protein>
    <submittedName>
        <fullName evidence="2">Helix-turn-helix transcriptional regulator</fullName>
    </submittedName>
</protein>
<comment type="caution">
    <text evidence="2">The sequence shown here is derived from an EMBL/GenBank/DDBJ whole genome shotgun (WGS) entry which is preliminary data.</text>
</comment>
<reference evidence="2" key="2">
    <citation type="submission" date="2021-04" db="EMBL/GenBank/DDBJ databases">
        <authorList>
            <person name="Gilroy R."/>
        </authorList>
    </citation>
    <scope>NUCLEOTIDE SEQUENCE</scope>
    <source>
        <strain evidence="2">ChiHjej12B11-1927</strain>
    </source>
</reference>
<reference evidence="2" key="1">
    <citation type="journal article" date="2021" name="PeerJ">
        <title>Extensive microbial diversity within the chicken gut microbiome revealed by metagenomics and culture.</title>
        <authorList>
            <person name="Gilroy R."/>
            <person name="Ravi A."/>
            <person name="Getino M."/>
            <person name="Pursley I."/>
            <person name="Horton D.L."/>
            <person name="Alikhan N.F."/>
            <person name="Baker D."/>
            <person name="Gharbi K."/>
            <person name="Hall N."/>
            <person name="Watson M."/>
            <person name="Adriaenssens E.M."/>
            <person name="Foster-Nyarko E."/>
            <person name="Jarju S."/>
            <person name="Secka A."/>
            <person name="Antonio M."/>
            <person name="Oren A."/>
            <person name="Chaudhuri R.R."/>
            <person name="La Ragione R."/>
            <person name="Hildebrand F."/>
            <person name="Pallen M.J."/>
        </authorList>
    </citation>
    <scope>NUCLEOTIDE SEQUENCE</scope>
    <source>
        <strain evidence="2">ChiHjej12B11-1927</strain>
    </source>
</reference>
<proteinExistence type="predicted"/>